<feature type="transmembrane region" description="Helical" evidence="1">
    <location>
        <begin position="127"/>
        <end position="145"/>
    </location>
</feature>
<dbReference type="EMBL" id="MHJU01000008">
    <property type="protein sequence ID" value="OGY73731.1"/>
    <property type="molecule type" value="Genomic_DNA"/>
</dbReference>
<evidence type="ECO:0000313" key="3">
    <source>
        <dbReference type="Proteomes" id="UP000178315"/>
    </source>
</evidence>
<sequence length="226" mass="26296">MGIVALMCLALAYRTWIGNTTHPSNIFYAIVSLMIMFWIFSLIGIRLAMDPVLISLSIRMSGIFGALIVFFFYIFTYHFAFKRFYLTKKQYALLFATTALIILISITPGYLVPGRVLPENRFDSESPLWGIVFTIYYIVIVFLAFRNLWTKYRNMDGIWRSRLRQIMIATSAPLLTGGIFGLILPTFSTAEFEWITVFCLVFMVVYIWYQIFWKTSQGVKKAQRPR</sequence>
<feature type="transmembrane region" description="Helical" evidence="1">
    <location>
        <begin position="26"/>
        <end position="49"/>
    </location>
</feature>
<comment type="caution">
    <text evidence="2">The sequence shown here is derived from an EMBL/GenBank/DDBJ whole genome shotgun (WGS) entry which is preliminary data.</text>
</comment>
<accession>A0A1G2AA64</accession>
<proteinExistence type="predicted"/>
<feature type="transmembrane region" description="Helical" evidence="1">
    <location>
        <begin position="92"/>
        <end position="112"/>
    </location>
</feature>
<protein>
    <submittedName>
        <fullName evidence="2">Uncharacterized protein</fullName>
    </submittedName>
</protein>
<name>A0A1G2AA64_9BACT</name>
<organism evidence="2 3">
    <name type="scientific">Candidatus Jacksonbacteria bacterium RIFCSPLOWO2_02_FULL_44_20</name>
    <dbReference type="NCBI Taxonomy" id="1798460"/>
    <lineage>
        <taxon>Bacteria</taxon>
        <taxon>Candidatus Jacksoniibacteriota</taxon>
    </lineage>
</organism>
<keyword evidence="1" id="KW-1133">Transmembrane helix</keyword>
<keyword evidence="1" id="KW-0812">Transmembrane</keyword>
<feature type="transmembrane region" description="Helical" evidence="1">
    <location>
        <begin position="166"/>
        <end position="188"/>
    </location>
</feature>
<evidence type="ECO:0000313" key="2">
    <source>
        <dbReference type="EMBL" id="OGY73731.1"/>
    </source>
</evidence>
<keyword evidence="1" id="KW-0472">Membrane</keyword>
<gene>
    <name evidence="2" type="ORF">A3H61_00050</name>
</gene>
<dbReference type="AlphaFoldDB" id="A0A1G2AA64"/>
<reference evidence="2 3" key="1">
    <citation type="journal article" date="2016" name="Nat. Commun.">
        <title>Thousands of microbial genomes shed light on interconnected biogeochemical processes in an aquifer system.</title>
        <authorList>
            <person name="Anantharaman K."/>
            <person name="Brown C.T."/>
            <person name="Hug L.A."/>
            <person name="Sharon I."/>
            <person name="Castelle C.J."/>
            <person name="Probst A.J."/>
            <person name="Thomas B.C."/>
            <person name="Singh A."/>
            <person name="Wilkins M.J."/>
            <person name="Karaoz U."/>
            <person name="Brodie E.L."/>
            <person name="Williams K.H."/>
            <person name="Hubbard S.S."/>
            <person name="Banfield J.F."/>
        </authorList>
    </citation>
    <scope>NUCLEOTIDE SEQUENCE [LARGE SCALE GENOMIC DNA]</scope>
</reference>
<feature type="transmembrane region" description="Helical" evidence="1">
    <location>
        <begin position="61"/>
        <end position="80"/>
    </location>
</feature>
<feature type="transmembrane region" description="Helical" evidence="1">
    <location>
        <begin position="194"/>
        <end position="213"/>
    </location>
</feature>
<dbReference type="Proteomes" id="UP000178315">
    <property type="component" value="Unassembled WGS sequence"/>
</dbReference>
<evidence type="ECO:0000256" key="1">
    <source>
        <dbReference type="SAM" id="Phobius"/>
    </source>
</evidence>